<protein>
    <submittedName>
        <fullName evidence="4">AGC-kinase C-terminal domain-containing protein</fullName>
    </submittedName>
</protein>
<feature type="region of interest" description="Disordered" evidence="1">
    <location>
        <begin position="37"/>
        <end position="65"/>
    </location>
</feature>
<reference evidence="4" key="1">
    <citation type="submission" date="2016-06" db="UniProtKB">
        <authorList>
            <consortium name="WormBaseParasite"/>
        </authorList>
    </citation>
    <scope>IDENTIFICATION</scope>
</reference>
<accession>A0A183D400</accession>
<evidence type="ECO:0000313" key="2">
    <source>
        <dbReference type="EMBL" id="VDK39609.1"/>
    </source>
</evidence>
<sequence length="107" mass="12390">MRRFWNWIIDQKTNTVKKWQSAVLNMDRCQQHSPCGHLKPIGGSDDELNREQRKTSKGLMEAGNSHRSSISLQNFENFEEDYKATNFEEFFDESSGAIKSALVSFLD</sequence>
<proteinExistence type="predicted"/>
<dbReference type="Proteomes" id="UP000271098">
    <property type="component" value="Unassembled WGS sequence"/>
</dbReference>
<dbReference type="WBParaSite" id="GPUH_0000344701-mRNA-1">
    <property type="protein sequence ID" value="GPUH_0000344701-mRNA-1"/>
    <property type="gene ID" value="GPUH_0000344701"/>
</dbReference>
<reference evidence="2 3" key="2">
    <citation type="submission" date="2018-11" db="EMBL/GenBank/DDBJ databases">
        <authorList>
            <consortium name="Pathogen Informatics"/>
        </authorList>
    </citation>
    <scope>NUCLEOTIDE SEQUENCE [LARGE SCALE GENOMIC DNA]</scope>
</reference>
<name>A0A183D400_9BILA</name>
<dbReference type="EMBL" id="UYRT01005913">
    <property type="protein sequence ID" value="VDK39609.1"/>
    <property type="molecule type" value="Genomic_DNA"/>
</dbReference>
<evidence type="ECO:0000313" key="4">
    <source>
        <dbReference type="WBParaSite" id="GPUH_0000344701-mRNA-1"/>
    </source>
</evidence>
<dbReference type="AlphaFoldDB" id="A0A183D400"/>
<evidence type="ECO:0000313" key="3">
    <source>
        <dbReference type="Proteomes" id="UP000271098"/>
    </source>
</evidence>
<dbReference type="OrthoDB" id="5823955at2759"/>
<keyword evidence="3" id="KW-1185">Reference proteome</keyword>
<organism evidence="4">
    <name type="scientific">Gongylonema pulchrum</name>
    <dbReference type="NCBI Taxonomy" id="637853"/>
    <lineage>
        <taxon>Eukaryota</taxon>
        <taxon>Metazoa</taxon>
        <taxon>Ecdysozoa</taxon>
        <taxon>Nematoda</taxon>
        <taxon>Chromadorea</taxon>
        <taxon>Rhabditida</taxon>
        <taxon>Spirurina</taxon>
        <taxon>Spiruromorpha</taxon>
        <taxon>Spiruroidea</taxon>
        <taxon>Gongylonematidae</taxon>
        <taxon>Gongylonema</taxon>
    </lineage>
</organism>
<gene>
    <name evidence="2" type="ORF">GPUH_LOCUS3441</name>
</gene>
<evidence type="ECO:0000256" key="1">
    <source>
        <dbReference type="SAM" id="MobiDB-lite"/>
    </source>
</evidence>